<name>A0AAD7T6F4_9TELE</name>
<dbReference type="Pfam" id="PF05699">
    <property type="entry name" value="Dimer_Tnp_hAT"/>
    <property type="match status" value="1"/>
</dbReference>
<accession>A0AAD7T6F4</accession>
<dbReference type="GO" id="GO:0005634">
    <property type="term" value="C:nucleus"/>
    <property type="evidence" value="ECO:0007669"/>
    <property type="project" value="TreeGrafter"/>
</dbReference>
<organism evidence="2 3">
    <name type="scientific">Aldrovandia affinis</name>
    <dbReference type="NCBI Taxonomy" id="143900"/>
    <lineage>
        <taxon>Eukaryota</taxon>
        <taxon>Metazoa</taxon>
        <taxon>Chordata</taxon>
        <taxon>Craniata</taxon>
        <taxon>Vertebrata</taxon>
        <taxon>Euteleostomi</taxon>
        <taxon>Actinopterygii</taxon>
        <taxon>Neopterygii</taxon>
        <taxon>Teleostei</taxon>
        <taxon>Notacanthiformes</taxon>
        <taxon>Halosauridae</taxon>
        <taxon>Aldrovandia</taxon>
    </lineage>
</organism>
<dbReference type="SUPFAM" id="SSF53098">
    <property type="entry name" value="Ribonuclease H-like"/>
    <property type="match status" value="1"/>
</dbReference>
<dbReference type="InterPro" id="IPR008906">
    <property type="entry name" value="HATC_C_dom"/>
</dbReference>
<proteinExistence type="predicted"/>
<dbReference type="InterPro" id="IPR052717">
    <property type="entry name" value="Vacuolar_transposase_reg"/>
</dbReference>
<dbReference type="PANTHER" id="PTHR46169:SF25">
    <property type="entry name" value="ZINC FINGER BED DOMAIN-CONTAINING PROTEIN 1-LIKE-RELATED"/>
    <property type="match status" value="1"/>
</dbReference>
<evidence type="ECO:0000313" key="3">
    <source>
        <dbReference type="Proteomes" id="UP001221898"/>
    </source>
</evidence>
<sequence length="103" mass="11843">MDNNNGEEPGKKKTRLKSDYEELLGPHYASKKVKSANTCPEEVHEYLQMTRIPMMSNPLEWWACNEKQFPRLAKLAKSYLAIPATSTPSERVFSLARNTITRQ</sequence>
<reference evidence="2" key="1">
    <citation type="journal article" date="2023" name="Science">
        <title>Genome structures resolve the early diversification of teleost fishes.</title>
        <authorList>
            <person name="Parey E."/>
            <person name="Louis A."/>
            <person name="Montfort J."/>
            <person name="Bouchez O."/>
            <person name="Roques C."/>
            <person name="Iampietro C."/>
            <person name="Lluch J."/>
            <person name="Castinel A."/>
            <person name="Donnadieu C."/>
            <person name="Desvignes T."/>
            <person name="Floi Bucao C."/>
            <person name="Jouanno E."/>
            <person name="Wen M."/>
            <person name="Mejri S."/>
            <person name="Dirks R."/>
            <person name="Jansen H."/>
            <person name="Henkel C."/>
            <person name="Chen W.J."/>
            <person name="Zahm M."/>
            <person name="Cabau C."/>
            <person name="Klopp C."/>
            <person name="Thompson A.W."/>
            <person name="Robinson-Rechavi M."/>
            <person name="Braasch I."/>
            <person name="Lecointre G."/>
            <person name="Bobe J."/>
            <person name="Postlethwait J.H."/>
            <person name="Berthelot C."/>
            <person name="Roest Crollius H."/>
            <person name="Guiguen Y."/>
        </authorList>
    </citation>
    <scope>NUCLEOTIDE SEQUENCE</scope>
    <source>
        <strain evidence="2">NC1722</strain>
    </source>
</reference>
<comment type="caution">
    <text evidence="2">The sequence shown here is derived from an EMBL/GenBank/DDBJ whole genome shotgun (WGS) entry which is preliminary data.</text>
</comment>
<protein>
    <recommendedName>
        <fullName evidence="1">HAT C-terminal dimerisation domain-containing protein</fullName>
    </recommendedName>
</protein>
<dbReference type="GO" id="GO:0006357">
    <property type="term" value="P:regulation of transcription by RNA polymerase II"/>
    <property type="evidence" value="ECO:0007669"/>
    <property type="project" value="TreeGrafter"/>
</dbReference>
<dbReference type="InterPro" id="IPR012337">
    <property type="entry name" value="RNaseH-like_sf"/>
</dbReference>
<dbReference type="EMBL" id="JAINUG010000013">
    <property type="protein sequence ID" value="KAJ8414396.1"/>
    <property type="molecule type" value="Genomic_DNA"/>
</dbReference>
<dbReference type="Proteomes" id="UP001221898">
    <property type="component" value="Unassembled WGS sequence"/>
</dbReference>
<evidence type="ECO:0000259" key="1">
    <source>
        <dbReference type="Pfam" id="PF05699"/>
    </source>
</evidence>
<evidence type="ECO:0000313" key="2">
    <source>
        <dbReference type="EMBL" id="KAJ8414396.1"/>
    </source>
</evidence>
<keyword evidence="3" id="KW-1185">Reference proteome</keyword>
<dbReference type="AlphaFoldDB" id="A0AAD7T6F4"/>
<feature type="domain" description="HAT C-terminal dimerisation" evidence="1">
    <location>
        <begin position="42"/>
        <end position="102"/>
    </location>
</feature>
<gene>
    <name evidence="2" type="ORF">AAFF_G00052660</name>
</gene>
<dbReference type="PANTHER" id="PTHR46169">
    <property type="entry name" value="DNA REPLICATION-RELATED ELEMENT FACTOR, ISOFORM A"/>
    <property type="match status" value="1"/>
</dbReference>
<dbReference type="GO" id="GO:0046983">
    <property type="term" value="F:protein dimerization activity"/>
    <property type="evidence" value="ECO:0007669"/>
    <property type="project" value="InterPro"/>
</dbReference>